<evidence type="ECO:0000256" key="2">
    <source>
        <dbReference type="ARBA" id="ARBA00022980"/>
    </source>
</evidence>
<reference evidence="7" key="2">
    <citation type="submission" date="2020-01" db="EMBL/GenBank/DDBJ databases">
        <authorList>
            <person name="Campanaro S."/>
        </authorList>
    </citation>
    <scope>NUCLEOTIDE SEQUENCE</scope>
    <source>
        <strain evidence="7">AS06rmzACSIP_7</strain>
    </source>
</reference>
<dbReference type="GO" id="GO:0006412">
    <property type="term" value="P:translation"/>
    <property type="evidence" value="ECO:0007669"/>
    <property type="project" value="UniProtKB-UniRule"/>
</dbReference>
<dbReference type="STRING" id="909663.GCA_000512235_03551"/>
<dbReference type="SUPFAM" id="SSF52313">
    <property type="entry name" value="Ribosomal protein S2"/>
    <property type="match status" value="1"/>
</dbReference>
<reference evidence="7" key="1">
    <citation type="journal article" date="2020" name="Biotechnol. Biofuels">
        <title>New insights from the biogas microbiome by comprehensive genome-resolved metagenomics of nearly 1600 species originating from multiple anaerobic digesters.</title>
        <authorList>
            <person name="Campanaro S."/>
            <person name="Treu L."/>
            <person name="Rodriguez-R L.M."/>
            <person name="Kovalovszki A."/>
            <person name="Ziels R.M."/>
            <person name="Maus I."/>
            <person name="Zhu X."/>
            <person name="Kougias P.G."/>
            <person name="Basile A."/>
            <person name="Luo G."/>
            <person name="Schluter A."/>
            <person name="Konstantinidis K.T."/>
            <person name="Angelidaki I."/>
        </authorList>
    </citation>
    <scope>NUCLEOTIDE SEQUENCE</scope>
    <source>
        <strain evidence="7">AS06rmzACSIP_7</strain>
    </source>
</reference>
<evidence type="ECO:0000256" key="4">
    <source>
        <dbReference type="ARBA" id="ARBA00035256"/>
    </source>
</evidence>
<evidence type="ECO:0000313" key="7">
    <source>
        <dbReference type="EMBL" id="NLW36598.1"/>
    </source>
</evidence>
<gene>
    <name evidence="5 7" type="primary">rpsB</name>
    <name evidence="7" type="ORF">GXY80_14140</name>
</gene>
<dbReference type="InterPro" id="IPR023591">
    <property type="entry name" value="Ribosomal_uS2_flav_dom_sf"/>
</dbReference>
<dbReference type="GO" id="GO:0022627">
    <property type="term" value="C:cytosolic small ribosomal subunit"/>
    <property type="evidence" value="ECO:0007669"/>
    <property type="project" value="TreeGrafter"/>
</dbReference>
<organism evidence="7 8">
    <name type="scientific">Syntrophorhabdus aromaticivorans</name>
    <dbReference type="NCBI Taxonomy" id="328301"/>
    <lineage>
        <taxon>Bacteria</taxon>
        <taxon>Pseudomonadati</taxon>
        <taxon>Thermodesulfobacteriota</taxon>
        <taxon>Syntrophorhabdia</taxon>
        <taxon>Syntrophorhabdales</taxon>
        <taxon>Syntrophorhabdaceae</taxon>
        <taxon>Syntrophorhabdus</taxon>
    </lineage>
</organism>
<dbReference type="FunFam" id="1.10.287.610:FF:000001">
    <property type="entry name" value="30S ribosomal protein S2"/>
    <property type="match status" value="1"/>
</dbReference>
<feature type="region of interest" description="Disordered" evidence="6">
    <location>
        <begin position="233"/>
        <end position="263"/>
    </location>
</feature>
<dbReference type="Pfam" id="PF00318">
    <property type="entry name" value="Ribosomal_S2"/>
    <property type="match status" value="1"/>
</dbReference>
<comment type="caution">
    <text evidence="7">The sequence shown here is derived from an EMBL/GenBank/DDBJ whole genome shotgun (WGS) entry which is preliminary data.</text>
</comment>
<dbReference type="Gene3D" id="3.40.50.10490">
    <property type="entry name" value="Glucose-6-phosphate isomerase like protein, domain 1"/>
    <property type="match status" value="1"/>
</dbReference>
<dbReference type="PRINTS" id="PR00395">
    <property type="entry name" value="RIBOSOMALS2"/>
</dbReference>
<keyword evidence="3 5" id="KW-0687">Ribonucleoprotein</keyword>
<dbReference type="Gene3D" id="1.10.287.610">
    <property type="entry name" value="Helix hairpin bin"/>
    <property type="match status" value="1"/>
</dbReference>
<evidence type="ECO:0000256" key="5">
    <source>
        <dbReference type="HAMAP-Rule" id="MF_00291"/>
    </source>
</evidence>
<dbReference type="HAMAP" id="MF_00291_B">
    <property type="entry name" value="Ribosomal_uS2_B"/>
    <property type="match status" value="1"/>
</dbReference>
<dbReference type="PANTHER" id="PTHR12534:SF0">
    <property type="entry name" value="SMALL RIBOSOMAL SUBUNIT PROTEIN US2M"/>
    <property type="match status" value="1"/>
</dbReference>
<sequence>MSNLTIKQLLEAGVHFGHQTKRWNPKMKPYIFGARNGIYIIDLQKTLKMFKEAYNFVKDVAARNEYILFVGTKKQAQEGIYEEAKRCGAFYVNSRWLGGTMTNFQTIEKSIERLRKYEELKESDIFRALPKKEALGIDKEILKLEKNIGGIKGMERLPGAVYVVDPKKEYIAVNEAKKLGIPTVGIVDTNCDPDDIDFVIPGNDDAIRAIKLITSKIADAVLEGKALYIEEFQGKEESGEEPKPFVDESVLEEGYQGYEEGSE</sequence>
<accession>A0A351U2M9</accession>
<dbReference type="PROSITE" id="PS00962">
    <property type="entry name" value="RIBOSOMAL_S2_1"/>
    <property type="match status" value="1"/>
</dbReference>
<evidence type="ECO:0000256" key="6">
    <source>
        <dbReference type="SAM" id="MobiDB-lite"/>
    </source>
</evidence>
<keyword evidence="2 5" id="KW-0689">Ribosomal protein</keyword>
<protein>
    <recommendedName>
        <fullName evidence="4 5">Small ribosomal subunit protein uS2</fullName>
    </recommendedName>
</protein>
<dbReference type="InterPro" id="IPR001865">
    <property type="entry name" value="Ribosomal_uS2"/>
</dbReference>
<evidence type="ECO:0000256" key="1">
    <source>
        <dbReference type="ARBA" id="ARBA00006242"/>
    </source>
</evidence>
<dbReference type="InterPro" id="IPR018130">
    <property type="entry name" value="Ribosomal_uS2_CS"/>
</dbReference>
<evidence type="ECO:0000256" key="3">
    <source>
        <dbReference type="ARBA" id="ARBA00023274"/>
    </source>
</evidence>
<dbReference type="GO" id="GO:0003735">
    <property type="term" value="F:structural constituent of ribosome"/>
    <property type="evidence" value="ECO:0007669"/>
    <property type="project" value="InterPro"/>
</dbReference>
<feature type="compositionally biased region" description="Low complexity" evidence="6">
    <location>
        <begin position="252"/>
        <end position="263"/>
    </location>
</feature>
<dbReference type="CDD" id="cd01425">
    <property type="entry name" value="RPS2"/>
    <property type="match status" value="1"/>
</dbReference>
<proteinExistence type="inferred from homology"/>
<feature type="compositionally biased region" description="Basic and acidic residues" evidence="6">
    <location>
        <begin position="233"/>
        <end position="246"/>
    </location>
</feature>
<dbReference type="InterPro" id="IPR005706">
    <property type="entry name" value="Ribosomal_uS2_bac/mit/plastid"/>
</dbReference>
<comment type="similarity">
    <text evidence="1 5">Belongs to the universal ribosomal protein uS2 family.</text>
</comment>
<evidence type="ECO:0000313" key="8">
    <source>
        <dbReference type="Proteomes" id="UP000777265"/>
    </source>
</evidence>
<dbReference type="Proteomes" id="UP000777265">
    <property type="component" value="Unassembled WGS sequence"/>
</dbReference>
<dbReference type="AlphaFoldDB" id="A0A351U2M9"/>
<dbReference type="NCBIfam" id="TIGR01011">
    <property type="entry name" value="rpsB_bact"/>
    <property type="match status" value="1"/>
</dbReference>
<dbReference type="EMBL" id="JAAYEE010000270">
    <property type="protein sequence ID" value="NLW36598.1"/>
    <property type="molecule type" value="Genomic_DNA"/>
</dbReference>
<dbReference type="PANTHER" id="PTHR12534">
    <property type="entry name" value="30S RIBOSOMAL PROTEIN S2 PROKARYOTIC AND ORGANELLAR"/>
    <property type="match status" value="1"/>
</dbReference>
<name>A0A351U2M9_9BACT</name>